<protein>
    <recommendedName>
        <fullName evidence="3">Ancillary SecYEG translocon subunit/Cell division coordinator CpoB TPR domain-containing protein</fullName>
    </recommendedName>
</protein>
<accession>A0A328BMH8</accession>
<keyword evidence="2" id="KW-1133">Transmembrane helix</keyword>
<feature type="region of interest" description="Disordered" evidence="1">
    <location>
        <begin position="230"/>
        <end position="254"/>
    </location>
</feature>
<keyword evidence="2" id="KW-0472">Membrane</keyword>
<reference evidence="4 5" key="1">
    <citation type="submission" date="2018-05" db="EMBL/GenBank/DDBJ databases">
        <authorList>
            <person name="Lanie J.A."/>
            <person name="Ng W.-L."/>
            <person name="Kazmierczak K.M."/>
            <person name="Andrzejewski T.M."/>
            <person name="Davidsen T.M."/>
            <person name="Wayne K.J."/>
            <person name="Tettelin H."/>
            <person name="Glass J.I."/>
            <person name="Rusch D."/>
            <person name="Podicherti R."/>
            <person name="Tsui H.-C.T."/>
            <person name="Winkler M.E."/>
        </authorList>
    </citation>
    <scope>NUCLEOTIDE SEQUENCE [LARGE SCALE GENOMIC DNA]</scope>
    <source>
        <strain evidence="4 5">BUT-10</strain>
    </source>
</reference>
<feature type="transmembrane region" description="Helical" evidence="2">
    <location>
        <begin position="24"/>
        <end position="45"/>
    </location>
</feature>
<dbReference type="OrthoDB" id="7173339at2"/>
<keyword evidence="5" id="KW-1185">Reference proteome</keyword>
<dbReference type="AlphaFoldDB" id="A0A328BMH8"/>
<dbReference type="RefSeq" id="WP_111274104.1">
    <property type="nucleotide sequence ID" value="NZ_QFYS01000001.1"/>
</dbReference>
<comment type="caution">
    <text evidence="4">The sequence shown here is derived from an EMBL/GenBank/DDBJ whole genome shotgun (WGS) entry which is preliminary data.</text>
</comment>
<dbReference type="Pfam" id="PF09976">
    <property type="entry name" value="TPR_21"/>
    <property type="match status" value="1"/>
</dbReference>
<name>A0A328BMH8_9CAUL</name>
<gene>
    <name evidence="4" type="ORF">DJ019_00885</name>
</gene>
<feature type="compositionally biased region" description="Polar residues" evidence="1">
    <location>
        <begin position="244"/>
        <end position="254"/>
    </location>
</feature>
<dbReference type="Proteomes" id="UP000249524">
    <property type="component" value="Unassembled WGS sequence"/>
</dbReference>
<evidence type="ECO:0000256" key="1">
    <source>
        <dbReference type="SAM" id="MobiDB-lite"/>
    </source>
</evidence>
<sequence>MTDLFEEVEEQLRSDRYKQLARKLLPWMLGIAAAALIATLGYWGWDTYRTSQTDKASEQYSAAMDAFTSGDRAKAKQLWTEVSKSNSAAYKALALMHLGAEFAQTNPSEAAKLYDQAAEAAPDPMIGDAARLKSAFALLDTASLKDLEGRLKPLMEDGRPYRVQAREALAFAKLKAGDTAGARGDFLLISQSLDAGQGAQARAQAAIGLIDSGSAKAVPGVVQAAASLPPPGLLPPGMEAAPQTAPQTQGVAPQ</sequence>
<feature type="domain" description="Ancillary SecYEG translocon subunit/Cell division coordinator CpoB TPR" evidence="3">
    <location>
        <begin position="28"/>
        <end position="144"/>
    </location>
</feature>
<keyword evidence="2" id="KW-0812">Transmembrane</keyword>
<evidence type="ECO:0000313" key="4">
    <source>
        <dbReference type="EMBL" id="RAK68612.1"/>
    </source>
</evidence>
<evidence type="ECO:0000313" key="5">
    <source>
        <dbReference type="Proteomes" id="UP000249524"/>
    </source>
</evidence>
<organism evidence="4 5">
    <name type="scientific">Phenylobacterium kunshanense</name>
    <dbReference type="NCBI Taxonomy" id="1445034"/>
    <lineage>
        <taxon>Bacteria</taxon>
        <taxon>Pseudomonadati</taxon>
        <taxon>Pseudomonadota</taxon>
        <taxon>Alphaproteobacteria</taxon>
        <taxon>Caulobacterales</taxon>
        <taxon>Caulobacteraceae</taxon>
        <taxon>Phenylobacterium</taxon>
    </lineage>
</organism>
<dbReference type="InterPro" id="IPR018704">
    <property type="entry name" value="SecYEG/CpoB_TPR"/>
</dbReference>
<evidence type="ECO:0000259" key="3">
    <source>
        <dbReference type="Pfam" id="PF09976"/>
    </source>
</evidence>
<evidence type="ECO:0000256" key="2">
    <source>
        <dbReference type="SAM" id="Phobius"/>
    </source>
</evidence>
<proteinExistence type="predicted"/>
<dbReference type="EMBL" id="QFYS01000001">
    <property type="protein sequence ID" value="RAK68612.1"/>
    <property type="molecule type" value="Genomic_DNA"/>
</dbReference>